<evidence type="ECO:0000256" key="4">
    <source>
        <dbReference type="ARBA" id="ARBA00022729"/>
    </source>
</evidence>
<evidence type="ECO:0000256" key="7">
    <source>
        <dbReference type="SAM" id="MobiDB-lite"/>
    </source>
</evidence>
<dbReference type="Pfam" id="PF17998">
    <property type="entry name" value="AgI_II_C2"/>
    <property type="match status" value="1"/>
</dbReference>
<evidence type="ECO:0000259" key="9">
    <source>
        <dbReference type="Pfam" id="PF17998"/>
    </source>
</evidence>
<keyword evidence="4" id="KW-0732">Signal</keyword>
<evidence type="ECO:0000256" key="1">
    <source>
        <dbReference type="ARBA" id="ARBA00004168"/>
    </source>
</evidence>
<comment type="subcellular location">
    <subcellularLocation>
        <location evidence="1">Secreted</location>
        <location evidence="1">Cell wall</location>
        <topology evidence="1">Peptidoglycan-anchor</topology>
    </subcellularLocation>
</comment>
<evidence type="ECO:0000259" key="8">
    <source>
        <dbReference type="Pfam" id="PF16364"/>
    </source>
</evidence>
<dbReference type="Pfam" id="PF18652">
    <property type="entry name" value="Adhesin_P1_N"/>
    <property type="match status" value="1"/>
</dbReference>
<feature type="compositionally biased region" description="Low complexity" evidence="7">
    <location>
        <begin position="403"/>
        <end position="422"/>
    </location>
</feature>
<dbReference type="InterPro" id="IPR041324">
    <property type="entry name" value="AgI/II_N"/>
</dbReference>
<keyword evidence="13" id="KW-1185">Reference proteome</keyword>
<evidence type="ECO:0000313" key="13">
    <source>
        <dbReference type="Proteomes" id="UP000321298"/>
    </source>
</evidence>
<evidence type="ECO:0000256" key="5">
    <source>
        <dbReference type="ARBA" id="ARBA00023088"/>
    </source>
</evidence>
<evidence type="ECO:0000259" key="10">
    <source>
        <dbReference type="Pfam" id="PF18220"/>
    </source>
</evidence>
<dbReference type="NCBIfam" id="TIGR04228">
    <property type="entry name" value="isopep_sspB_C2"/>
    <property type="match status" value="1"/>
</dbReference>
<evidence type="ECO:0008006" key="14">
    <source>
        <dbReference type="Google" id="ProtNLM"/>
    </source>
</evidence>
<protein>
    <recommendedName>
        <fullName evidence="14">Cell surface protein</fullName>
    </recommendedName>
</protein>
<dbReference type="GeneID" id="66532068"/>
<dbReference type="Gene3D" id="2.60.40.740">
    <property type="match status" value="3"/>
</dbReference>
<dbReference type="InterPro" id="IPR032300">
    <property type="entry name" value="Antigen_C"/>
</dbReference>
<dbReference type="Proteomes" id="UP000321298">
    <property type="component" value="Chromosome"/>
</dbReference>
<evidence type="ECO:0000256" key="6">
    <source>
        <dbReference type="ARBA" id="ARBA00024351"/>
    </source>
</evidence>
<comment type="similarity">
    <text evidence="6">Belongs to the antigen I/II family.</text>
</comment>
<feature type="region of interest" description="Disordered" evidence="7">
    <location>
        <begin position="599"/>
        <end position="627"/>
    </location>
</feature>
<proteinExistence type="inferred from homology"/>
<evidence type="ECO:0000256" key="2">
    <source>
        <dbReference type="ARBA" id="ARBA00022512"/>
    </source>
</evidence>
<keyword evidence="3" id="KW-0964">Secreted</keyword>
<name>A0AAP9JB60_LEULA</name>
<accession>A0AAP9JB60</accession>
<feature type="domain" description="Cell surface antigen C-terminal" evidence="8">
    <location>
        <begin position="607"/>
        <end position="758"/>
    </location>
</feature>
<dbReference type="AlphaFoldDB" id="A0AAP9JB60"/>
<dbReference type="InterPro" id="IPR041237">
    <property type="entry name" value="BspA_v"/>
</dbReference>
<evidence type="ECO:0000256" key="3">
    <source>
        <dbReference type="ARBA" id="ARBA00022525"/>
    </source>
</evidence>
<organism evidence="12 13">
    <name type="scientific">Leuconostoc lactis</name>
    <dbReference type="NCBI Taxonomy" id="1246"/>
    <lineage>
        <taxon>Bacteria</taxon>
        <taxon>Bacillati</taxon>
        <taxon>Bacillota</taxon>
        <taxon>Bacilli</taxon>
        <taxon>Lactobacillales</taxon>
        <taxon>Lactobacillaceae</taxon>
        <taxon>Leuconostoc</taxon>
    </lineage>
</organism>
<dbReference type="FunFam" id="2.60.40.740:FF:000001">
    <property type="entry name" value="Major cell-surface adhesin PAc"/>
    <property type="match status" value="2"/>
</dbReference>
<feature type="domain" description="Adhesin isopeptide-forming adherence" evidence="9">
    <location>
        <begin position="762"/>
        <end position="914"/>
    </location>
</feature>
<gene>
    <name evidence="12" type="ORF">FGL83_07625</name>
</gene>
<keyword evidence="2" id="KW-0134">Cell wall</keyword>
<keyword evidence="5" id="KW-0572">Peptidoglycan-anchor</keyword>
<dbReference type="EMBL" id="CP042387">
    <property type="protein sequence ID" value="QEA44555.1"/>
    <property type="molecule type" value="Genomic_DNA"/>
</dbReference>
<feature type="region of interest" description="Disordered" evidence="7">
    <location>
        <begin position="453"/>
        <end position="477"/>
    </location>
</feature>
<reference evidence="12 13" key="1">
    <citation type="submission" date="2019-06" db="EMBL/GenBank/DDBJ databases">
        <title>Genome analyses of bacteria isolated from kimchi.</title>
        <authorList>
            <person name="Lee S."/>
            <person name="Ahn S."/>
            <person name="Roh S."/>
        </authorList>
    </citation>
    <scope>NUCLEOTIDE SEQUENCE [LARGE SCALE GENOMIC DNA]</scope>
    <source>
        <strain evidence="12 13">CBA3625</strain>
    </source>
</reference>
<dbReference type="Pfam" id="PF18220">
    <property type="entry name" value="BspA_v"/>
    <property type="match status" value="1"/>
</dbReference>
<evidence type="ECO:0000313" key="12">
    <source>
        <dbReference type="EMBL" id="QEA44555.1"/>
    </source>
</evidence>
<dbReference type="InterPro" id="IPR026345">
    <property type="entry name" value="Adh_isopep-form_adh_dom"/>
</dbReference>
<evidence type="ECO:0000259" key="11">
    <source>
        <dbReference type="Pfam" id="PF18652"/>
    </source>
</evidence>
<feature type="domain" description="Antigen I/II N-terminal" evidence="11">
    <location>
        <begin position="55"/>
        <end position="165"/>
    </location>
</feature>
<dbReference type="RefSeq" id="WP_147001305.1">
    <property type="nucleotide sequence ID" value="NZ_CP042387.1"/>
</dbReference>
<feature type="domain" description="Adhesin BspA variable" evidence="10">
    <location>
        <begin position="248"/>
        <end position="387"/>
    </location>
</feature>
<sequence length="962" mass="106659">MPKKHSTNKTNYIKRNVKKNWKNGVMVASVLVPLATGIGPVFALADDSSPKPATVKSTGTKIKVDDSALKKAIADAKASGVVITPEQNSNQTVEFSKHADAQKSIADDYQEQISKINDVTQKQIDQNNKYAESKVQYDAAKAQYDKDKAAYDIAKAQYDKDKEAYDTAMNQYQKDDKAYQTAKSHYDKDKMAYDNAKSQYDKDKSSYDAAKVQYDKELDAFNHGTNVNTTMKALTQSYSDIEKFSTFMKADVNQQTGEFTLTHDMNDGVSIIGNGELKGKFNWNVKSKGDGSEVIVINSVTLNAYTYTNKNKNTAVNKNINFHVYDTSGKELFTVAHDGEGTFTKDINQTIQLDKSFTLKPGEKTDLTQFLKVDDNWIYNTHGQVYAQFENINKKPTEPKAPTEPTSPTEPKAPTQPQAPTEPKAPAPAPKVPEKPAPHSANYKLADLYITPQPTKDVDEGENAGDKQGSDNNKVVNKGDKLTYSLKVTPILAGRTDDVKVVKYSDKLPKEVDHKATKVFSEDGKTELTDKFNIQYDKAAHTVTVTAKDTFVSGVNKDKTKDYTMPIVNIYAVANKPNANIDNTFDYWLDDSKTLSNATHNTTPDVKPTKDVDLGVNNGDKQGSDDKKKIVKGQDLTYSLKSTDLPANRAFDVTLHKYVDKLPKEVDYKGAKLFSQDGKTDLSNNYDITYDDKTHTVTTAAKDDFMKSINVDKTKVFAKPILNIYATANADGSSFRNKYTEFINNDSNDSNIVKNTTPTVQPDKQDLDDNNKDINGQEVKPKTMMKYQLTWDLTDKKDLTVPDDTMAKGLSFSDDYDETRLDITAKTKTDFTIIDNETKNSVAAETTVTWDENAGKWTVKANDPKAFLQAHAGHKLTIVFRPVVKANATGTLVNTAVQNNFGQEYQTQTVKNNVTPNPQAPETPNTSYGEKPKGGLYAGIAAALTGLVSIAFSKPISRWLKK</sequence>
<feature type="region of interest" description="Disordered" evidence="7">
    <location>
        <begin position="391"/>
        <end position="439"/>
    </location>
</feature>
<dbReference type="Pfam" id="PF16364">
    <property type="entry name" value="Antigen_C"/>
    <property type="match status" value="1"/>
</dbReference>